<reference evidence="10 11" key="1">
    <citation type="submission" date="2019-06" db="EMBL/GenBank/DDBJ databases">
        <title>Whole genome shotgun sequence of Zoogloea ramigera NBRC 15342.</title>
        <authorList>
            <person name="Hosoyama A."/>
            <person name="Uohara A."/>
            <person name="Ohji S."/>
            <person name="Ichikawa N."/>
        </authorList>
    </citation>
    <scope>NUCLEOTIDE SEQUENCE [LARGE SCALE GENOMIC DNA]</scope>
    <source>
        <strain evidence="10 11">NBRC 15342</strain>
    </source>
</reference>
<dbReference type="Pfam" id="PF06429">
    <property type="entry name" value="Flg_bbr_C"/>
    <property type="match status" value="1"/>
</dbReference>
<dbReference type="Proteomes" id="UP000318422">
    <property type="component" value="Unassembled WGS sequence"/>
</dbReference>
<dbReference type="GO" id="GO:0005576">
    <property type="term" value="C:extracellular region"/>
    <property type="evidence" value="ECO:0007669"/>
    <property type="project" value="UniProtKB-SubCell"/>
</dbReference>
<evidence type="ECO:0000259" key="7">
    <source>
        <dbReference type="Pfam" id="PF00460"/>
    </source>
</evidence>
<dbReference type="NCBIfam" id="TIGR02492">
    <property type="entry name" value="flgK_ends"/>
    <property type="match status" value="1"/>
</dbReference>
<evidence type="ECO:0000259" key="9">
    <source>
        <dbReference type="Pfam" id="PF22638"/>
    </source>
</evidence>
<protein>
    <recommendedName>
        <fullName evidence="4">Flagellar hook-associated protein 1</fullName>
    </recommendedName>
</protein>
<dbReference type="InterPro" id="IPR010930">
    <property type="entry name" value="Flg_bb/hook_C_dom"/>
</dbReference>
<gene>
    <name evidence="10" type="primary">flgK</name>
    <name evidence="10" type="ORF">ZRA01_25950</name>
</gene>
<evidence type="ECO:0000256" key="3">
    <source>
        <dbReference type="ARBA" id="ARBA00009677"/>
    </source>
</evidence>
<name>A0A4Y4CWM4_ZOORA</name>
<dbReference type="PANTHER" id="PTHR30033:SF1">
    <property type="entry name" value="FLAGELLAR HOOK-ASSOCIATED PROTEIN 1"/>
    <property type="match status" value="1"/>
</dbReference>
<evidence type="ECO:0000256" key="1">
    <source>
        <dbReference type="ARBA" id="ARBA00004365"/>
    </source>
</evidence>
<dbReference type="Pfam" id="PF00460">
    <property type="entry name" value="Flg_bb_rod"/>
    <property type="match status" value="1"/>
</dbReference>
<keyword evidence="10" id="KW-0966">Cell projection</keyword>
<dbReference type="GO" id="GO:0009424">
    <property type="term" value="C:bacterial-type flagellum hook"/>
    <property type="evidence" value="ECO:0007669"/>
    <property type="project" value="InterPro"/>
</dbReference>
<evidence type="ECO:0000256" key="2">
    <source>
        <dbReference type="ARBA" id="ARBA00004613"/>
    </source>
</evidence>
<accession>A0A4Y4CWM4</accession>
<sequence length="652" mass="67406">MGASLFSIGLTGLNAAQAGLSTTSHNISNAGTTGYSRQRIEQSTNPAMFTGAGFFGEGTKVDTVKRAYNTFLTSQVLAADTKFSEYDTFSTEISQVDNMLADPTVGLTPALQDFFGGIEEVAANPASVPARQSMLSTAESLVSRLHNLSDRIGEIRAGVEGQIKETVSQISTYAKNIAEVNNKITIAQQAGSAQPANDLLDTRDQLVKELNQLVRVSTSTDADGSMSVFIGTGQPLVIGTTPTRLEALPSIADQSRLAVNILTQNGGTITIPESLLGGGKLGGLLNMRATALDSTQNQLGLMAVGLSTAFNAQHKLGQDLNGNLGTDFFTIPSIGVQRYTNATTAMPDVQYGDVSKLVGEDYRLTFTDTVGGYALTRVSDGRSVSAADVGLSITPAATSWVGDSFLIQPTRHAASNLGLTITDTRMIAAGAPITAAATASNLGTGSITAPVVSSTAGITGGAFGTSSAPLKLTHAGGSLTGFPAGQSVTYTLLNSSPITLPSPVASVPYQSGMTIAVGGVSFSIAGALKDQDSFTLGPNAGGVSDSRNAVALGQLQTSKLMLSANGQPSATLQSVYSQLVSSVGNKAREVQVNRDAQESLVGQAYEAQQSIAGVNLDEEAANLIRYQQAYQASSKVMTIASKLFDEVLALGR</sequence>
<keyword evidence="10" id="KW-0282">Flagellum</keyword>
<feature type="domain" description="Flagellar basal-body/hook protein C-terminal" evidence="8">
    <location>
        <begin position="612"/>
        <end position="649"/>
    </location>
</feature>
<dbReference type="PANTHER" id="PTHR30033">
    <property type="entry name" value="FLAGELLAR HOOK-ASSOCIATED PROTEIN 1"/>
    <property type="match status" value="1"/>
</dbReference>
<proteinExistence type="inferred from homology"/>
<dbReference type="InterPro" id="IPR002371">
    <property type="entry name" value="FlgK"/>
</dbReference>
<dbReference type="SUPFAM" id="SSF64518">
    <property type="entry name" value="Phase 1 flagellin"/>
    <property type="match status" value="2"/>
</dbReference>
<dbReference type="EMBL" id="BJNV01000046">
    <property type="protein sequence ID" value="GEC96522.1"/>
    <property type="molecule type" value="Genomic_DNA"/>
</dbReference>
<dbReference type="RefSeq" id="WP_141352912.1">
    <property type="nucleotide sequence ID" value="NZ_BJNV01000046.1"/>
</dbReference>
<organism evidence="10 11">
    <name type="scientific">Zoogloea ramigera</name>
    <dbReference type="NCBI Taxonomy" id="350"/>
    <lineage>
        <taxon>Bacteria</taxon>
        <taxon>Pseudomonadati</taxon>
        <taxon>Pseudomonadota</taxon>
        <taxon>Betaproteobacteria</taxon>
        <taxon>Rhodocyclales</taxon>
        <taxon>Zoogloeaceae</taxon>
        <taxon>Zoogloea</taxon>
    </lineage>
</organism>
<dbReference type="GO" id="GO:0044780">
    <property type="term" value="P:bacterial-type flagellum assembly"/>
    <property type="evidence" value="ECO:0007669"/>
    <property type="project" value="InterPro"/>
</dbReference>
<dbReference type="GO" id="GO:0005198">
    <property type="term" value="F:structural molecule activity"/>
    <property type="evidence" value="ECO:0007669"/>
    <property type="project" value="InterPro"/>
</dbReference>
<evidence type="ECO:0000256" key="5">
    <source>
        <dbReference type="ARBA" id="ARBA00022525"/>
    </source>
</evidence>
<dbReference type="InterPro" id="IPR053927">
    <property type="entry name" value="FlgK_helical"/>
</dbReference>
<comment type="subcellular location">
    <subcellularLocation>
        <location evidence="1">Bacterial flagellum</location>
    </subcellularLocation>
    <subcellularLocation>
        <location evidence="2">Secreted</location>
    </subcellularLocation>
</comment>
<keyword evidence="10" id="KW-0969">Cilium</keyword>
<comment type="caution">
    <text evidence="10">The sequence shown here is derived from an EMBL/GenBank/DDBJ whole genome shotgun (WGS) entry which is preliminary data.</text>
</comment>
<evidence type="ECO:0000313" key="10">
    <source>
        <dbReference type="EMBL" id="GEC96522.1"/>
    </source>
</evidence>
<dbReference type="Pfam" id="PF22638">
    <property type="entry name" value="FlgK_D1"/>
    <property type="match status" value="1"/>
</dbReference>
<dbReference type="AlphaFoldDB" id="A0A4Y4CWM4"/>
<evidence type="ECO:0000259" key="8">
    <source>
        <dbReference type="Pfam" id="PF06429"/>
    </source>
</evidence>
<keyword evidence="11" id="KW-1185">Reference proteome</keyword>
<evidence type="ECO:0000313" key="11">
    <source>
        <dbReference type="Proteomes" id="UP000318422"/>
    </source>
</evidence>
<comment type="similarity">
    <text evidence="3">Belongs to the flagella basal body rod proteins family.</text>
</comment>
<evidence type="ECO:0000256" key="4">
    <source>
        <dbReference type="ARBA" id="ARBA00016244"/>
    </source>
</evidence>
<dbReference type="PRINTS" id="PR01005">
    <property type="entry name" value="FLGHOOKAP1"/>
</dbReference>
<evidence type="ECO:0000256" key="6">
    <source>
        <dbReference type="ARBA" id="ARBA00023143"/>
    </source>
</evidence>
<keyword evidence="5" id="KW-0964">Secreted</keyword>
<dbReference type="InterPro" id="IPR001444">
    <property type="entry name" value="Flag_bb_rod_N"/>
</dbReference>
<feature type="domain" description="Flagellar hook-associated protein FlgK helical" evidence="9">
    <location>
        <begin position="93"/>
        <end position="329"/>
    </location>
</feature>
<feature type="domain" description="Flagellar basal body rod protein N-terminal" evidence="7">
    <location>
        <begin position="8"/>
        <end position="35"/>
    </location>
</feature>
<dbReference type="OrthoDB" id="9802553at2"/>
<keyword evidence="6" id="KW-0975">Bacterial flagellum</keyword>